<evidence type="ECO:0000313" key="2">
    <source>
        <dbReference type="Proteomes" id="UP000821845"/>
    </source>
</evidence>
<gene>
    <name evidence="1" type="ORF">HPB50_027341</name>
</gene>
<reference evidence="1" key="1">
    <citation type="submission" date="2020-05" db="EMBL/GenBank/DDBJ databases">
        <title>Large-scale comparative analyses of tick genomes elucidate their genetic diversity and vector capacities.</title>
        <authorList>
            <person name="Jia N."/>
            <person name="Wang J."/>
            <person name="Shi W."/>
            <person name="Du L."/>
            <person name="Sun Y."/>
            <person name="Zhan W."/>
            <person name="Jiang J."/>
            <person name="Wang Q."/>
            <person name="Zhang B."/>
            <person name="Ji P."/>
            <person name="Sakyi L.B."/>
            <person name="Cui X."/>
            <person name="Yuan T."/>
            <person name="Jiang B."/>
            <person name="Yang W."/>
            <person name="Lam T.T.-Y."/>
            <person name="Chang Q."/>
            <person name="Ding S."/>
            <person name="Wang X."/>
            <person name="Zhu J."/>
            <person name="Ruan X."/>
            <person name="Zhao L."/>
            <person name="Wei J."/>
            <person name="Que T."/>
            <person name="Du C."/>
            <person name="Cheng J."/>
            <person name="Dai P."/>
            <person name="Han X."/>
            <person name="Huang E."/>
            <person name="Gao Y."/>
            <person name="Liu J."/>
            <person name="Shao H."/>
            <person name="Ye R."/>
            <person name="Li L."/>
            <person name="Wei W."/>
            <person name="Wang X."/>
            <person name="Wang C."/>
            <person name="Yang T."/>
            <person name="Huo Q."/>
            <person name="Li W."/>
            <person name="Guo W."/>
            <person name="Chen H."/>
            <person name="Zhou L."/>
            <person name="Ni X."/>
            <person name="Tian J."/>
            <person name="Zhou Y."/>
            <person name="Sheng Y."/>
            <person name="Liu T."/>
            <person name="Pan Y."/>
            <person name="Xia L."/>
            <person name="Li J."/>
            <person name="Zhao F."/>
            <person name="Cao W."/>
        </authorList>
    </citation>
    <scope>NUCLEOTIDE SEQUENCE</scope>
    <source>
        <strain evidence="1">Hyas-2018</strain>
    </source>
</reference>
<protein>
    <submittedName>
        <fullName evidence="1">Uncharacterized protein</fullName>
    </submittedName>
</protein>
<name>A0ACB7TCC6_HYAAI</name>
<dbReference type="EMBL" id="CM023490">
    <property type="protein sequence ID" value="KAH6943776.1"/>
    <property type="molecule type" value="Genomic_DNA"/>
</dbReference>
<evidence type="ECO:0000313" key="1">
    <source>
        <dbReference type="EMBL" id="KAH6943776.1"/>
    </source>
</evidence>
<accession>A0ACB7TCC6</accession>
<sequence length="436" mass="47249">MGKQKNPERGTSNRQSKSRPGTSKERPKSPHSPRSPLNAKPKTPKGKVGAQSARGRSASTTKPGSLTQATTTLSDREPPTHETHSGSMHSHSSSHHSAGHLTGPSSGRSLNYRFSLHKDSGTPRPRHQASMFVVTLFMTVMAVLIVATVIAAMLLGRRSLVPVRQPRFVSPTVMGVFRGWTAISGARQCNNVTRKIFSKNGTIGDAAVATILCVCVAMPHRCGLGGGFIATYYNRSSRNATAVMARPRAPQAAQVAMYRDSSSAALFGAKSVATFSELLGYELLLNVTGTRVPWRDLFDDAIMLADEGVVVYDQLAESIAAVFDYPDSQVRRALTNPNTTRALQTGDRLYNKKLAETLRKIAGSSRKGRFFSSGDEIEAMVKELAELGNVSFMAARIASSGDTDIEYARHLAEGVDESILCKRNSRTVLKAIRFMH</sequence>
<keyword evidence="2" id="KW-1185">Reference proteome</keyword>
<comment type="caution">
    <text evidence="1">The sequence shown here is derived from an EMBL/GenBank/DDBJ whole genome shotgun (WGS) entry which is preliminary data.</text>
</comment>
<dbReference type="Proteomes" id="UP000821845">
    <property type="component" value="Chromosome 10"/>
</dbReference>
<organism evidence="1 2">
    <name type="scientific">Hyalomma asiaticum</name>
    <name type="common">Tick</name>
    <dbReference type="NCBI Taxonomy" id="266040"/>
    <lineage>
        <taxon>Eukaryota</taxon>
        <taxon>Metazoa</taxon>
        <taxon>Ecdysozoa</taxon>
        <taxon>Arthropoda</taxon>
        <taxon>Chelicerata</taxon>
        <taxon>Arachnida</taxon>
        <taxon>Acari</taxon>
        <taxon>Parasitiformes</taxon>
        <taxon>Ixodida</taxon>
        <taxon>Ixodoidea</taxon>
        <taxon>Ixodidae</taxon>
        <taxon>Hyalomminae</taxon>
        <taxon>Hyalomma</taxon>
    </lineage>
</organism>
<proteinExistence type="predicted"/>